<organism evidence="1">
    <name type="scientific">Brucella pinnipedialis M292/94/1</name>
    <dbReference type="NCBI Taxonomy" id="520462"/>
    <lineage>
        <taxon>Bacteria</taxon>
        <taxon>Pseudomonadati</taxon>
        <taxon>Pseudomonadota</taxon>
        <taxon>Alphaproteobacteria</taxon>
        <taxon>Hyphomicrobiales</taxon>
        <taxon>Brucellaceae</taxon>
        <taxon>Brucella/Ochrobactrum group</taxon>
        <taxon>Brucella</taxon>
    </lineage>
</organism>
<dbReference type="GeneID" id="55590987"/>
<reference evidence="1" key="1">
    <citation type="submission" date="2009-01" db="EMBL/GenBank/DDBJ databases">
        <title>The Genome Sequence of Brucella pinnipedialis M292/94/1.</title>
        <authorList>
            <consortium name="The Broad Institute Genome Sequencing Platform"/>
            <person name="Ward D."/>
            <person name="Young S.K."/>
            <person name="Kodira C.D."/>
            <person name="Zeng Q."/>
            <person name="Koehrsen M."/>
            <person name="Alvarado L."/>
            <person name="Berlin A."/>
            <person name="Borenstein D."/>
            <person name="Chen Z."/>
            <person name="Engels R."/>
            <person name="Freedman E."/>
            <person name="Gellesch M."/>
            <person name="Goldberg J."/>
            <person name="Griggs A."/>
            <person name="Gujja S."/>
            <person name="Heiman D."/>
            <person name="Hepburn T."/>
            <person name="Howarth C."/>
            <person name="Jen D."/>
            <person name="Larson L."/>
            <person name="Lewis B."/>
            <person name="Mehta T."/>
            <person name="Park D."/>
            <person name="Pearson M."/>
            <person name="Roberts A."/>
            <person name="Saif S."/>
            <person name="Shea T."/>
            <person name="Shenoy N."/>
            <person name="Sisk P."/>
            <person name="Stolte C."/>
            <person name="Sykes S."/>
            <person name="Walk T."/>
            <person name="White J."/>
            <person name="Yandava C."/>
            <person name="Whatmore A.M."/>
            <person name="Perrett L.L."/>
            <person name="O'Callaghan D."/>
            <person name="Nusbaum C."/>
            <person name="Galagan J."/>
            <person name="Birren B."/>
        </authorList>
    </citation>
    <scope>NUCLEOTIDE SEQUENCE [LARGE SCALE GENOMIC DNA]</scope>
    <source>
        <strain evidence="1">M292/94/1</strain>
    </source>
</reference>
<dbReference type="AlphaFoldDB" id="A0A0E1X5I0"/>
<protein>
    <submittedName>
        <fullName evidence="1">Uncharacterized protein</fullName>
    </submittedName>
</protein>
<accession>A0A0E1X5I0</accession>
<dbReference type="RefSeq" id="WP_004683967.1">
    <property type="nucleotide sequence ID" value="NZ_EQ999546.1"/>
</dbReference>
<name>A0A0E1X5I0_9HYPH</name>
<evidence type="ECO:0000313" key="1">
    <source>
        <dbReference type="EMBL" id="EEZ31431.1"/>
    </source>
</evidence>
<dbReference type="EMBL" id="EQ999546">
    <property type="protein sequence ID" value="EEZ31431.1"/>
    <property type="molecule type" value="Genomic_DNA"/>
</dbReference>
<dbReference type="HOGENOM" id="CLU_138537_1_0_5"/>
<dbReference type="Proteomes" id="UP000004659">
    <property type="component" value="Unassembled WGS sequence"/>
</dbReference>
<sequence>MNGIDVFSLGKPFLGAAVILTFSMGGAYAAKLSNNDSGPQTIVVTEGASKREMIVAAGETVDFCPSGCFVTFPNGDRAALIGSETISINGGKATVK</sequence>
<gene>
    <name evidence="1" type="ORF">BALG_01551</name>
</gene>
<proteinExistence type="predicted"/>